<dbReference type="PANTHER" id="PTHR30525">
    <property type="entry name" value="1-DEOXY-D-XYLULOSE 5-PHOSPHATE REDUCTOISOMERASE"/>
    <property type="match status" value="1"/>
</dbReference>
<proteinExistence type="inferred from homology"/>
<comment type="similarity">
    <text evidence="2 9">Belongs to the DXR family.</text>
</comment>
<dbReference type="InterPro" id="IPR013644">
    <property type="entry name" value="DXP_reductoisomerase_C"/>
</dbReference>
<dbReference type="Pfam" id="PF02670">
    <property type="entry name" value="DXP_reductoisom"/>
    <property type="match status" value="1"/>
</dbReference>
<feature type="binding site" evidence="9">
    <location>
        <position position="210"/>
    </location>
    <ligand>
        <name>1-deoxy-D-xylulose 5-phosphate</name>
        <dbReference type="ChEBI" id="CHEBI:57792"/>
    </ligand>
</feature>
<comment type="caution">
    <text evidence="9">Lacks conserved residue(s) required for the propagation of feature annotation.</text>
</comment>
<dbReference type="Pfam" id="PF08436">
    <property type="entry name" value="DXP_redisom_C"/>
    <property type="match status" value="1"/>
</dbReference>
<keyword evidence="9" id="KW-0460">Magnesium</keyword>
<evidence type="ECO:0000313" key="14">
    <source>
        <dbReference type="Proteomes" id="UP001332931"/>
    </source>
</evidence>
<protein>
    <recommendedName>
        <fullName evidence="9">1-deoxy-D-xylulose 5-phosphate reductoisomerase</fullName>
        <shortName evidence="9">DXP reductoisomerase</shortName>
        <ecNumber evidence="9">1.1.1.267</ecNumber>
    </recommendedName>
    <alternativeName>
        <fullName evidence="9">1-deoxyxylulose-5-phosphate reductoisomerase</fullName>
    </alternativeName>
    <alternativeName>
        <fullName evidence="9">2-C-methyl-D-erythritol 4-phosphate synthase</fullName>
    </alternativeName>
</protein>
<keyword evidence="3 9" id="KW-0479">Metal-binding</keyword>
<comment type="function">
    <text evidence="9">Catalyzes the NADPH-dependent rearrangement and reduction of 1-deoxy-D-xylulose-5-phosphate (DXP) to 2-C-methyl-D-erythritol 4-phosphate (MEP).</text>
</comment>
<feature type="binding site" evidence="9">
    <location>
        <position position="163"/>
    </location>
    <ligand>
        <name>1-deoxy-D-xylulose 5-phosphate</name>
        <dbReference type="ChEBI" id="CHEBI:57792"/>
    </ligand>
</feature>
<keyword evidence="5 9" id="KW-0560">Oxidoreductase</keyword>
<dbReference type="GO" id="GO:0030604">
    <property type="term" value="F:1-deoxy-D-xylulose-5-phosphate reductoisomerase activity"/>
    <property type="evidence" value="ECO:0007669"/>
    <property type="project" value="UniProtKB-EC"/>
</dbReference>
<feature type="domain" description="1-deoxy-D-xylulose 5-phosphate reductoisomerase N-terminal" evidence="10">
    <location>
        <begin position="19"/>
        <end position="145"/>
    </location>
</feature>
<dbReference type="InterPro" id="IPR013512">
    <property type="entry name" value="DXP_reductoisomerase_N"/>
</dbReference>
<feature type="binding site" evidence="9">
    <location>
        <position position="187"/>
    </location>
    <ligand>
        <name>1-deoxy-D-xylulose 5-phosphate</name>
        <dbReference type="ChEBI" id="CHEBI:57792"/>
    </ligand>
</feature>
<comment type="pathway">
    <text evidence="1 9">Isoprenoid biosynthesis; isopentenyl diphosphate biosynthesis via DXP pathway; isopentenyl diphosphate from 1-deoxy-D-xylulose 5-phosphate: step 1/6.</text>
</comment>
<gene>
    <name evidence="9 13" type="primary">dxr</name>
    <name evidence="13" type="ORF">VXJ25_04615</name>
</gene>
<evidence type="ECO:0000256" key="9">
    <source>
        <dbReference type="HAMAP-Rule" id="MF_00183"/>
    </source>
</evidence>
<feature type="binding site" evidence="9">
    <location>
        <position position="232"/>
    </location>
    <ligand>
        <name>Mn(2+)</name>
        <dbReference type="ChEBI" id="CHEBI:29035"/>
    </ligand>
</feature>
<feature type="binding site" evidence="9">
    <location>
        <position position="228"/>
    </location>
    <ligand>
        <name>1-deoxy-D-xylulose 5-phosphate</name>
        <dbReference type="ChEBI" id="CHEBI:57792"/>
    </ligand>
</feature>
<keyword evidence="7 9" id="KW-0414">Isoprene biosynthesis</keyword>
<dbReference type="InterPro" id="IPR036169">
    <property type="entry name" value="DXPR_C_sf"/>
</dbReference>
<comment type="caution">
    <text evidence="13">The sequence shown here is derived from an EMBL/GenBank/DDBJ whole genome shotgun (WGS) entry which is preliminary data.</text>
</comment>
<dbReference type="Gene3D" id="1.10.1740.10">
    <property type="match status" value="1"/>
</dbReference>
<dbReference type="Gene3D" id="3.40.50.720">
    <property type="entry name" value="NAD(P)-binding Rossmann-like Domain"/>
    <property type="match status" value="1"/>
</dbReference>
<feature type="binding site" evidence="9">
    <location>
        <position position="223"/>
    </location>
    <ligand>
        <name>1-deoxy-D-xylulose 5-phosphate</name>
        <dbReference type="ChEBI" id="CHEBI:57792"/>
    </ligand>
</feature>
<feature type="binding site" evidence="9">
    <location>
        <position position="26"/>
    </location>
    <ligand>
        <name>NADPH</name>
        <dbReference type="ChEBI" id="CHEBI:57783"/>
    </ligand>
</feature>
<feature type="binding site" evidence="9">
    <location>
        <position position="139"/>
    </location>
    <ligand>
        <name>NADPH</name>
        <dbReference type="ChEBI" id="CHEBI:57783"/>
    </ligand>
</feature>
<evidence type="ECO:0000256" key="3">
    <source>
        <dbReference type="ARBA" id="ARBA00022723"/>
    </source>
</evidence>
<name>A0ABU7R9J7_9ACTN</name>
<evidence type="ECO:0000256" key="2">
    <source>
        <dbReference type="ARBA" id="ARBA00006825"/>
    </source>
</evidence>
<dbReference type="PIRSF" id="PIRSF006205">
    <property type="entry name" value="Dxp_reductismrs"/>
    <property type="match status" value="1"/>
</dbReference>
<evidence type="ECO:0000256" key="4">
    <source>
        <dbReference type="ARBA" id="ARBA00022857"/>
    </source>
</evidence>
<feature type="domain" description="DXP reductoisomerase C-terminal" evidence="12">
    <location>
        <begin position="272"/>
        <end position="388"/>
    </location>
</feature>
<comment type="cofactor">
    <cofactor evidence="9">
        <name>Mg(2+)</name>
        <dbReference type="ChEBI" id="CHEBI:18420"/>
    </cofactor>
    <cofactor evidence="9">
        <name>Mn(2+)</name>
        <dbReference type="ChEBI" id="CHEBI:29035"/>
    </cofactor>
</comment>
<organism evidence="13 14">
    <name type="scientific">Olsenella absiana</name>
    <dbReference type="NCBI Taxonomy" id="3115222"/>
    <lineage>
        <taxon>Bacteria</taxon>
        <taxon>Bacillati</taxon>
        <taxon>Actinomycetota</taxon>
        <taxon>Coriobacteriia</taxon>
        <taxon>Coriobacteriales</taxon>
        <taxon>Atopobiaceae</taxon>
        <taxon>Olsenella</taxon>
    </lineage>
</organism>
<dbReference type="InterPro" id="IPR026877">
    <property type="entry name" value="DXPR_C"/>
</dbReference>
<dbReference type="SUPFAM" id="SSF51735">
    <property type="entry name" value="NAD(P)-binding Rossmann-fold domains"/>
    <property type="match status" value="1"/>
</dbReference>
<feature type="binding site" evidence="9">
    <location>
        <position position="138"/>
    </location>
    <ligand>
        <name>1-deoxy-D-xylulose 5-phosphate</name>
        <dbReference type="ChEBI" id="CHEBI:57792"/>
    </ligand>
</feature>
<dbReference type="NCBIfam" id="TIGR00243">
    <property type="entry name" value="Dxr"/>
    <property type="match status" value="1"/>
</dbReference>
<evidence type="ECO:0000256" key="7">
    <source>
        <dbReference type="ARBA" id="ARBA00023229"/>
    </source>
</evidence>
<dbReference type="PANTHER" id="PTHR30525:SF0">
    <property type="entry name" value="1-DEOXY-D-XYLULOSE 5-PHOSPHATE REDUCTOISOMERASE, CHLOROPLASTIC"/>
    <property type="match status" value="1"/>
</dbReference>
<dbReference type="InterPro" id="IPR003821">
    <property type="entry name" value="DXP_reductoisomerase"/>
</dbReference>
<feature type="binding site" evidence="9">
    <location>
        <position position="163"/>
    </location>
    <ligand>
        <name>Mn(2+)</name>
        <dbReference type="ChEBI" id="CHEBI:29035"/>
    </ligand>
</feature>
<dbReference type="EMBL" id="JAZGJQ010000003">
    <property type="protein sequence ID" value="MEE6147276.1"/>
    <property type="molecule type" value="Genomic_DNA"/>
</dbReference>
<keyword evidence="4 9" id="KW-0521">NADP</keyword>
<evidence type="ECO:0000259" key="10">
    <source>
        <dbReference type="Pfam" id="PF02670"/>
    </source>
</evidence>
<feature type="binding site" evidence="9">
    <location>
        <position position="216"/>
    </location>
    <ligand>
        <name>NADPH</name>
        <dbReference type="ChEBI" id="CHEBI:57783"/>
    </ligand>
</feature>
<evidence type="ECO:0000259" key="12">
    <source>
        <dbReference type="Pfam" id="PF13288"/>
    </source>
</evidence>
<reference evidence="13 14" key="1">
    <citation type="submission" date="2024-01" db="EMBL/GenBank/DDBJ databases">
        <title>Description of Olsenella sp. nov., isolated from pig feces.</title>
        <authorList>
            <person name="Chang Y.-H."/>
        </authorList>
    </citation>
    <scope>NUCLEOTIDE SEQUENCE [LARGE SCALE GENOMIC DNA]</scope>
    <source>
        <strain evidence="13 14">YH-ols2223</strain>
    </source>
</reference>
<dbReference type="RefSeq" id="WP_330958038.1">
    <property type="nucleotide sequence ID" value="NZ_JAZGJQ010000003.1"/>
</dbReference>
<feature type="binding site" evidence="9">
    <location>
        <position position="232"/>
    </location>
    <ligand>
        <name>1-deoxy-D-xylulose 5-phosphate</name>
        <dbReference type="ChEBI" id="CHEBI:57792"/>
    </ligand>
</feature>
<dbReference type="SUPFAM" id="SSF69055">
    <property type="entry name" value="1-deoxy-D-xylulose-5-phosphate reductoisomerase, C-terminal domain"/>
    <property type="match status" value="1"/>
</dbReference>
<feature type="binding site" evidence="9">
    <location>
        <position position="161"/>
    </location>
    <ligand>
        <name>Mn(2+)</name>
        <dbReference type="ChEBI" id="CHEBI:29035"/>
    </ligand>
</feature>
<comment type="catalytic activity">
    <reaction evidence="8">
        <text>2-C-methyl-D-erythritol 4-phosphate + NADP(+) = 1-deoxy-D-xylulose 5-phosphate + NADPH + H(+)</text>
        <dbReference type="Rhea" id="RHEA:13717"/>
        <dbReference type="ChEBI" id="CHEBI:15378"/>
        <dbReference type="ChEBI" id="CHEBI:57783"/>
        <dbReference type="ChEBI" id="CHEBI:57792"/>
        <dbReference type="ChEBI" id="CHEBI:58262"/>
        <dbReference type="ChEBI" id="CHEBI:58349"/>
        <dbReference type="EC" id="1.1.1.267"/>
    </reaction>
    <physiologicalReaction direction="right-to-left" evidence="8">
        <dbReference type="Rhea" id="RHEA:13719"/>
    </physiologicalReaction>
</comment>
<evidence type="ECO:0000256" key="8">
    <source>
        <dbReference type="ARBA" id="ARBA00048543"/>
    </source>
</evidence>
<accession>A0ABU7R9J7</accession>
<evidence type="ECO:0000256" key="1">
    <source>
        <dbReference type="ARBA" id="ARBA00005094"/>
    </source>
</evidence>
<evidence type="ECO:0000256" key="5">
    <source>
        <dbReference type="ARBA" id="ARBA00023002"/>
    </source>
</evidence>
<feature type="binding site" evidence="9">
    <location>
        <position position="137"/>
    </location>
    <ligand>
        <name>NADPH</name>
        <dbReference type="ChEBI" id="CHEBI:57783"/>
    </ligand>
</feature>
<feature type="domain" description="1-deoxy-D-xylulose 5-phosphate reductoisomerase C-terminal" evidence="11">
    <location>
        <begin position="157"/>
        <end position="240"/>
    </location>
</feature>
<dbReference type="EC" id="1.1.1.267" evidence="9"/>
<keyword evidence="6 9" id="KW-0464">Manganese</keyword>
<sequence>MSIFEDTAPRSPRPRPLRVAVLGCSGSIGRQTLDVCRQHSDKLRVVALACDTSTEALASAAREFSADHVAVASAGHARDAALEGLPSGCALGVGPEAVVELTQLDEVDCVVNAMVGFAGIEAGFAALRADKVLAYANKESIVVAGDLLVPLVRPGRLIPVDSEHSAIYQCLVGERASDVHCLWLTCSGGPFYGMGREELAHVSAADALAHPTWTMGPKITVDSSTLMNKGLEVLEAHQLFGVPIDRIRVLVQRQSRVHSMVEFADGSVKAQIGPSDMRIPIQYALSYPERWETPSPRVEWRQEPAITFGEADEEAFGCLALAREAGRAGGTLPCVMNAANEVANAAFRAGACGFLDIERVVRQTMGEARPEEVESVAQLEEVDARSREVARGFLEGVRR</sequence>
<feature type="binding site" evidence="9">
    <location>
        <position position="162"/>
    </location>
    <ligand>
        <name>1-deoxy-D-xylulose 5-phosphate</name>
        <dbReference type="ChEBI" id="CHEBI:57792"/>
    </ligand>
</feature>
<evidence type="ECO:0000259" key="11">
    <source>
        <dbReference type="Pfam" id="PF08436"/>
    </source>
</evidence>
<feature type="binding site" evidence="9">
    <location>
        <position position="27"/>
    </location>
    <ligand>
        <name>NADPH</name>
        <dbReference type="ChEBI" id="CHEBI:57783"/>
    </ligand>
</feature>
<feature type="binding site" evidence="9">
    <location>
        <position position="229"/>
    </location>
    <ligand>
        <name>1-deoxy-D-xylulose 5-phosphate</name>
        <dbReference type="ChEBI" id="CHEBI:57792"/>
    </ligand>
</feature>
<dbReference type="SUPFAM" id="SSF55347">
    <property type="entry name" value="Glyceraldehyde-3-phosphate dehydrogenase-like, C-terminal domain"/>
    <property type="match status" value="1"/>
</dbReference>
<evidence type="ECO:0000256" key="6">
    <source>
        <dbReference type="ARBA" id="ARBA00023211"/>
    </source>
</evidence>
<dbReference type="InterPro" id="IPR036291">
    <property type="entry name" value="NAD(P)-bd_dom_sf"/>
</dbReference>
<dbReference type="Proteomes" id="UP001332931">
    <property type="component" value="Unassembled WGS sequence"/>
</dbReference>
<keyword evidence="14" id="KW-1185">Reference proteome</keyword>
<feature type="binding site" evidence="9">
    <location>
        <position position="28"/>
    </location>
    <ligand>
        <name>NADPH</name>
        <dbReference type="ChEBI" id="CHEBI:57783"/>
    </ligand>
</feature>
<dbReference type="HAMAP" id="MF_00183">
    <property type="entry name" value="DXP_reductoisom"/>
    <property type="match status" value="1"/>
</dbReference>
<dbReference type="Pfam" id="PF13288">
    <property type="entry name" value="DXPR_C"/>
    <property type="match status" value="1"/>
</dbReference>
<evidence type="ECO:0000313" key="13">
    <source>
        <dbReference type="EMBL" id="MEE6147276.1"/>
    </source>
</evidence>